<evidence type="ECO:0000313" key="9">
    <source>
        <dbReference type="Proteomes" id="UP001473424"/>
    </source>
</evidence>
<comment type="subcellular location">
    <subcellularLocation>
        <location evidence="1">Cell membrane</location>
        <topology evidence="1">Multi-pass membrane protein</topology>
    </subcellularLocation>
</comment>
<feature type="transmembrane region" description="Helical" evidence="7">
    <location>
        <begin position="60"/>
        <end position="83"/>
    </location>
</feature>
<evidence type="ECO:0008006" key="10">
    <source>
        <dbReference type="Google" id="ProtNLM"/>
    </source>
</evidence>
<dbReference type="SUPFAM" id="SSF52540">
    <property type="entry name" value="P-loop containing nucleoside triphosphate hydrolases"/>
    <property type="match status" value="1"/>
</dbReference>
<dbReference type="InterPro" id="IPR027417">
    <property type="entry name" value="P-loop_NTPase"/>
</dbReference>
<protein>
    <recommendedName>
        <fullName evidence="10">Type IV secretion system protein VirD4</fullName>
    </recommendedName>
</protein>
<dbReference type="InterPro" id="IPR051539">
    <property type="entry name" value="T4SS-coupling_protein"/>
</dbReference>
<evidence type="ECO:0000256" key="1">
    <source>
        <dbReference type="ARBA" id="ARBA00004651"/>
    </source>
</evidence>
<evidence type="ECO:0000256" key="3">
    <source>
        <dbReference type="ARBA" id="ARBA00022475"/>
    </source>
</evidence>
<dbReference type="PANTHER" id="PTHR37937:SF1">
    <property type="entry name" value="CONJUGATIVE TRANSFER: DNA TRANSPORT"/>
    <property type="match status" value="1"/>
</dbReference>
<feature type="transmembrane region" description="Helical" evidence="7">
    <location>
        <begin position="9"/>
        <end position="40"/>
    </location>
</feature>
<proteinExistence type="inferred from homology"/>
<gene>
    <name evidence="8" type="ORF">SAP269_04680</name>
</gene>
<comment type="similarity">
    <text evidence="2">Belongs to the VirD4/TraG family.</text>
</comment>
<dbReference type="Proteomes" id="UP001473424">
    <property type="component" value="Chromosome"/>
</dbReference>
<dbReference type="NCBIfam" id="NF045973">
    <property type="entry name" value="conju_CD1115"/>
    <property type="match status" value="1"/>
</dbReference>
<keyword evidence="6 7" id="KW-0472">Membrane</keyword>
<keyword evidence="5 7" id="KW-1133">Transmembrane helix</keyword>
<dbReference type="Gene3D" id="3.40.50.300">
    <property type="entry name" value="P-loop containing nucleotide triphosphate hydrolases"/>
    <property type="match status" value="2"/>
</dbReference>
<evidence type="ECO:0000256" key="7">
    <source>
        <dbReference type="SAM" id="Phobius"/>
    </source>
</evidence>
<reference evidence="9" key="1">
    <citation type="journal article" date="2024" name="FEMS Microbiol. Lett.">
        <title>Genomic insights into Spiroplasma endosymbionts that induce male-killing and protective phenotypes in the pea aphid.</title>
        <authorList>
            <person name="Arai H."/>
            <person name="Legeai F."/>
            <person name="Kageyama D."/>
            <person name="Sugio A."/>
            <person name="Simon J.C."/>
        </authorList>
    </citation>
    <scope>NUCLEOTIDE SEQUENCE [LARGE SCALE GENOMIC DNA]</scope>
    <source>
        <strain evidence="9">sAp269</strain>
    </source>
</reference>
<evidence type="ECO:0000256" key="5">
    <source>
        <dbReference type="ARBA" id="ARBA00022989"/>
    </source>
</evidence>
<evidence type="ECO:0000256" key="4">
    <source>
        <dbReference type="ARBA" id="ARBA00022692"/>
    </source>
</evidence>
<accession>A0ABM8JLI3</accession>
<organism evidence="8 9">
    <name type="scientific">Spiroplasma ixodetis</name>
    <dbReference type="NCBI Taxonomy" id="2141"/>
    <lineage>
        <taxon>Bacteria</taxon>
        <taxon>Bacillati</taxon>
        <taxon>Mycoplasmatota</taxon>
        <taxon>Mollicutes</taxon>
        <taxon>Entomoplasmatales</taxon>
        <taxon>Spiroplasmataceae</taxon>
        <taxon>Spiroplasma</taxon>
    </lineage>
</organism>
<keyword evidence="9" id="KW-1185">Reference proteome</keyword>
<evidence type="ECO:0000256" key="6">
    <source>
        <dbReference type="ARBA" id="ARBA00023136"/>
    </source>
</evidence>
<keyword evidence="4 7" id="KW-0812">Transmembrane</keyword>
<dbReference type="PANTHER" id="PTHR37937">
    <property type="entry name" value="CONJUGATIVE TRANSFER: DNA TRANSPORT"/>
    <property type="match status" value="1"/>
</dbReference>
<keyword evidence="3" id="KW-1003">Cell membrane</keyword>
<dbReference type="EMBL" id="AP028955">
    <property type="protein sequence ID" value="BET37879.1"/>
    <property type="molecule type" value="Genomic_DNA"/>
</dbReference>
<evidence type="ECO:0000256" key="2">
    <source>
        <dbReference type="ARBA" id="ARBA00008806"/>
    </source>
</evidence>
<dbReference type="CDD" id="cd01127">
    <property type="entry name" value="TrwB_TraG_TraD_VirD4"/>
    <property type="match status" value="1"/>
</dbReference>
<dbReference type="Pfam" id="PF02534">
    <property type="entry name" value="T4SS-DNA_transf"/>
    <property type="match status" value="1"/>
</dbReference>
<sequence length="633" mass="72337">MKFIRQKKWVLPAVIIIVIPFLVLINTLLVYALVFVRNMFSHSGDNQQPFTLKFLIQDAINYWLIFLILFLIEFSVLLSYFMIHKYKIYRETHNKSRFLRDSKNKVYGSAAWLTPTEIANTFPLSKTVENDYGIVVQTTKTKIGGVQFNIKSNAHNIVIGGTGSGKTQKLVIPTIYLNAQSKIKPSMVITDPKGELFQNHSKILKDNGYDVYVINLRDTSVSNSWNPFVKVYDFYVESMRLKKENNPLNESITYESMALSWINDIVEALFPESDPKQKFWNQSAMQVVKSIMLFMLEQLEDQPDVPLKYFSMSNAAIVATNRQRYVEILKKMPTHSLARQIGLGALEGAEETAGSISQMVANGLRLFTDPVTRNISCSNDINLDEIVKKPSAVFLVVPDESNERNAFVSMFIAQLYKNTIRYASTLPDIKLPRPLYFLFDEFGNIPTIASMAQMITVARSRNIFFMMIMQDLQQLTQKYGKETAETIFNNCILHTFLQTMDLQTANKYSDMFGEKTIINYSHSGNKDKKADNINSSLQGKKLITGSELMKLDFDTAVIFLAKHNPAKTCLIPFYEWGSKPAGQATVTNASRLIDFNKDYYLSYIGLFYYIEKRKNPQAAAEREKSEKEKTNTS</sequence>
<name>A0ABM8JLI3_9MOLU</name>
<dbReference type="InterPro" id="IPR003688">
    <property type="entry name" value="TraG/VirD4"/>
</dbReference>
<evidence type="ECO:0000313" key="8">
    <source>
        <dbReference type="EMBL" id="BET37879.1"/>
    </source>
</evidence>